<dbReference type="InterPro" id="IPR029063">
    <property type="entry name" value="SAM-dependent_MTases_sf"/>
</dbReference>
<keyword evidence="4" id="KW-0460">Magnesium</keyword>
<dbReference type="Gene3D" id="3.40.50.150">
    <property type="entry name" value="Vaccinia Virus protein VP39"/>
    <property type="match status" value="1"/>
</dbReference>
<dbReference type="GO" id="GO:0046872">
    <property type="term" value="F:metal ion binding"/>
    <property type="evidence" value="ECO:0007669"/>
    <property type="project" value="UniProtKB-KW"/>
</dbReference>
<keyword evidence="3" id="KW-0479">Metal-binding</keyword>
<dbReference type="InterPro" id="IPR005299">
    <property type="entry name" value="MeTrfase_7"/>
</dbReference>
<organism evidence="5 6">
    <name type="scientific">Spinacia oleracea</name>
    <name type="common">Spinach</name>
    <dbReference type="NCBI Taxonomy" id="3562"/>
    <lineage>
        <taxon>Eukaryota</taxon>
        <taxon>Viridiplantae</taxon>
        <taxon>Streptophyta</taxon>
        <taxon>Embryophyta</taxon>
        <taxon>Tracheophyta</taxon>
        <taxon>Spermatophyta</taxon>
        <taxon>Magnoliopsida</taxon>
        <taxon>eudicotyledons</taxon>
        <taxon>Gunneridae</taxon>
        <taxon>Pentapetalae</taxon>
        <taxon>Caryophyllales</taxon>
        <taxon>Chenopodiaceae</taxon>
        <taxon>Chenopodioideae</taxon>
        <taxon>Anserineae</taxon>
        <taxon>Spinacia</taxon>
    </lineage>
</organism>
<dbReference type="Proteomes" id="UP000813463">
    <property type="component" value="Chromosome 3"/>
</dbReference>
<sequence>MDVEKIFHMKGGHDETSYSKNCSLQKKASDMMKHITMEAIQEVYINTTPEILNIADLGCSSGRNSLSMISDLYHAVEDAHRKTPTHGGPTSTTTTAKVAKVLTVSVYLNDLPTNDFNSIFRALPEFFLKEEGSMIQKQGHFRPSLFIAASPGSFYGPIFPPNFLHFIYSSYSLHWLSKVPPGIYDDYGKSMNKGNIYICESSNPCIIEAYVEQFREDFSGFLQLRSKELTMGGRMVLVFLGRETPNHIDRGNSFLWELLARSFSILISKGQVEEEKLNSYDVHFYAPSKEEIEEEVKKQGSFKMVNLEMFQIEREVDNGGISYGFAVASTVRAIQESMIKHHFGEEILDSLFHTYAQLVDEEISKQDIRPITFLLNLSKI</sequence>
<keyword evidence="2" id="KW-0808">Transferase</keyword>
<dbReference type="InterPro" id="IPR042086">
    <property type="entry name" value="MeTrfase_capping"/>
</dbReference>
<gene>
    <name evidence="6" type="primary">LOC110804539</name>
</gene>
<dbReference type="GO" id="GO:0008757">
    <property type="term" value="F:S-adenosylmethionine-dependent methyltransferase activity"/>
    <property type="evidence" value="ECO:0000318"/>
    <property type="project" value="GO_Central"/>
</dbReference>
<dbReference type="Pfam" id="PF03492">
    <property type="entry name" value="Methyltransf_7"/>
    <property type="match status" value="1"/>
</dbReference>
<protein>
    <submittedName>
        <fullName evidence="6">Probable methyltransferase TCM_000336</fullName>
    </submittedName>
</protein>
<dbReference type="KEGG" id="soe:110804539"/>
<dbReference type="RefSeq" id="XP_021865833.2">
    <property type="nucleotide sequence ID" value="XM_022010141.2"/>
</dbReference>
<dbReference type="AlphaFoldDB" id="A0A9R0JF74"/>
<evidence type="ECO:0000313" key="5">
    <source>
        <dbReference type="Proteomes" id="UP000813463"/>
    </source>
</evidence>
<evidence type="ECO:0000256" key="2">
    <source>
        <dbReference type="ARBA" id="ARBA00022679"/>
    </source>
</evidence>
<keyword evidence="1 6" id="KW-0489">Methyltransferase</keyword>
<proteinExistence type="predicted"/>
<reference evidence="5" key="1">
    <citation type="journal article" date="2021" name="Nat. Commun.">
        <title>Genomic analyses provide insights into spinach domestication and the genetic basis of agronomic traits.</title>
        <authorList>
            <person name="Cai X."/>
            <person name="Sun X."/>
            <person name="Xu C."/>
            <person name="Sun H."/>
            <person name="Wang X."/>
            <person name="Ge C."/>
            <person name="Zhang Z."/>
            <person name="Wang Q."/>
            <person name="Fei Z."/>
            <person name="Jiao C."/>
            <person name="Wang Q."/>
        </authorList>
    </citation>
    <scope>NUCLEOTIDE SEQUENCE [LARGE SCALE GENOMIC DNA]</scope>
    <source>
        <strain evidence="5">cv. Varoflay</strain>
    </source>
</reference>
<name>A0A9R0JF74_SPIOL</name>
<keyword evidence="5" id="KW-1185">Reference proteome</keyword>
<dbReference type="Gene3D" id="1.10.1200.270">
    <property type="entry name" value="Methyltransferase, alpha-helical capping domain"/>
    <property type="match status" value="1"/>
</dbReference>
<dbReference type="GeneID" id="110804539"/>
<evidence type="ECO:0000256" key="1">
    <source>
        <dbReference type="ARBA" id="ARBA00022603"/>
    </source>
</evidence>
<evidence type="ECO:0000256" key="3">
    <source>
        <dbReference type="ARBA" id="ARBA00022723"/>
    </source>
</evidence>
<dbReference type="GO" id="GO:0032259">
    <property type="term" value="P:methylation"/>
    <property type="evidence" value="ECO:0000318"/>
    <property type="project" value="GO_Central"/>
</dbReference>
<dbReference type="SUPFAM" id="SSF53335">
    <property type="entry name" value="S-adenosyl-L-methionine-dependent methyltransferases"/>
    <property type="match status" value="1"/>
</dbReference>
<dbReference type="PANTHER" id="PTHR31009">
    <property type="entry name" value="S-ADENOSYL-L-METHIONINE:CARBOXYL METHYLTRANSFERASE FAMILY PROTEIN"/>
    <property type="match status" value="1"/>
</dbReference>
<accession>A0A9R0JF74</accession>
<evidence type="ECO:0000313" key="6">
    <source>
        <dbReference type="RefSeq" id="XP_021865833.2"/>
    </source>
</evidence>
<reference evidence="6" key="2">
    <citation type="submission" date="2025-08" db="UniProtKB">
        <authorList>
            <consortium name="RefSeq"/>
        </authorList>
    </citation>
    <scope>IDENTIFICATION</scope>
    <source>
        <tissue evidence="6">Leaf</tissue>
    </source>
</reference>
<evidence type="ECO:0000256" key="4">
    <source>
        <dbReference type="ARBA" id="ARBA00022842"/>
    </source>
</evidence>